<dbReference type="PANTHER" id="PTHR43228:SF1">
    <property type="entry name" value="TWO-COMPONENT RESPONSE REGULATOR ARR22"/>
    <property type="match status" value="1"/>
</dbReference>
<feature type="domain" description="Response regulatory" evidence="2">
    <location>
        <begin position="5"/>
        <end position="120"/>
    </location>
</feature>
<dbReference type="GO" id="GO:0000160">
    <property type="term" value="P:phosphorelay signal transduction system"/>
    <property type="evidence" value="ECO:0007669"/>
    <property type="project" value="InterPro"/>
</dbReference>
<dbReference type="SMART" id="SM00448">
    <property type="entry name" value="REC"/>
    <property type="match status" value="1"/>
</dbReference>
<dbReference type="InterPro" id="IPR001789">
    <property type="entry name" value="Sig_transdc_resp-reg_receiver"/>
</dbReference>
<protein>
    <submittedName>
        <fullName evidence="3">Chemotaxis response regulator CheY</fullName>
    </submittedName>
</protein>
<dbReference type="Gene3D" id="3.40.50.2300">
    <property type="match status" value="1"/>
</dbReference>
<evidence type="ECO:0000313" key="4">
    <source>
        <dbReference type="Proteomes" id="UP000001578"/>
    </source>
</evidence>
<dbReference type="RefSeq" id="WP_011888075.1">
    <property type="nucleotide sequence ID" value="NC_009328.1"/>
</dbReference>
<evidence type="ECO:0000256" key="1">
    <source>
        <dbReference type="PROSITE-ProRule" id="PRU00169"/>
    </source>
</evidence>
<keyword evidence="1" id="KW-0597">Phosphoprotein</keyword>
<dbReference type="eggNOG" id="COG2204">
    <property type="taxonomic scope" value="Bacteria"/>
</dbReference>
<proteinExistence type="predicted"/>
<dbReference type="EMBL" id="CP000557">
    <property type="protein sequence ID" value="ABO68185.1"/>
    <property type="molecule type" value="Genomic_DNA"/>
</dbReference>
<accession>A4IS81</accession>
<dbReference type="InterPro" id="IPR011006">
    <property type="entry name" value="CheY-like_superfamily"/>
</dbReference>
<sequence>MPKATVLIADDSMFMRNLIKDLLSRHGYQIIAEASDGYNAVALYGEKHPDIAILDLIMPKMNGLHALKQILLIDPNAKVIMCSSMGQKYLTIEALQIGAKDFIVKPYINELVLSLNKLCS</sequence>
<dbReference type="Pfam" id="PF00072">
    <property type="entry name" value="Response_reg"/>
    <property type="match status" value="1"/>
</dbReference>
<organism evidence="3 4">
    <name type="scientific">Geobacillus thermodenitrificans (strain NG80-2)</name>
    <dbReference type="NCBI Taxonomy" id="420246"/>
    <lineage>
        <taxon>Bacteria</taxon>
        <taxon>Bacillati</taxon>
        <taxon>Bacillota</taxon>
        <taxon>Bacilli</taxon>
        <taxon>Bacillales</taxon>
        <taxon>Anoxybacillaceae</taxon>
        <taxon>Geobacillus</taxon>
    </lineage>
</organism>
<dbReference type="Proteomes" id="UP000001578">
    <property type="component" value="Chromosome"/>
</dbReference>
<dbReference type="KEGG" id="gtn:GTNG_2840"/>
<gene>
    <name evidence="3" type="primary">cheY</name>
    <name evidence="3" type="ordered locus">GTNG_2840</name>
</gene>
<dbReference type="InterPro" id="IPR052048">
    <property type="entry name" value="ST_Response_Regulator"/>
</dbReference>
<evidence type="ECO:0000259" key="2">
    <source>
        <dbReference type="PROSITE" id="PS50110"/>
    </source>
</evidence>
<reference evidence="3 4" key="1">
    <citation type="journal article" date="2007" name="Proc. Natl. Acad. Sci. U.S.A.">
        <title>Genome and proteome of long-chain alkane degrading Geobacillus thermodenitrificans NG80-2 isolated from a deep-subsurface oil reservoir.</title>
        <authorList>
            <person name="Feng L."/>
            <person name="Wang W."/>
            <person name="Cheng J."/>
            <person name="Ren Y."/>
            <person name="Zhao G."/>
            <person name="Gao C."/>
            <person name="Tang Y."/>
            <person name="Liu X."/>
            <person name="Han W."/>
            <person name="Peng X."/>
            <person name="Liu R."/>
            <person name="Wang L."/>
        </authorList>
    </citation>
    <scope>NUCLEOTIDE SEQUENCE [LARGE SCALE GENOMIC DNA]</scope>
    <source>
        <strain evidence="3 4">NG80-2</strain>
    </source>
</reference>
<evidence type="ECO:0000313" key="3">
    <source>
        <dbReference type="EMBL" id="ABO68185.1"/>
    </source>
</evidence>
<dbReference type="SUPFAM" id="SSF52172">
    <property type="entry name" value="CheY-like"/>
    <property type="match status" value="1"/>
</dbReference>
<dbReference type="PROSITE" id="PS50110">
    <property type="entry name" value="RESPONSE_REGULATORY"/>
    <property type="match status" value="1"/>
</dbReference>
<dbReference type="PANTHER" id="PTHR43228">
    <property type="entry name" value="TWO-COMPONENT RESPONSE REGULATOR"/>
    <property type="match status" value="1"/>
</dbReference>
<dbReference type="AlphaFoldDB" id="A4IS81"/>
<dbReference type="HOGENOM" id="CLU_000445_69_15_9"/>
<name>A4IS81_GEOTN</name>
<feature type="modified residue" description="4-aspartylphosphate" evidence="1">
    <location>
        <position position="55"/>
    </location>
</feature>